<feature type="transmembrane region" description="Helical" evidence="1">
    <location>
        <begin position="367"/>
        <end position="386"/>
    </location>
</feature>
<evidence type="ECO:0000313" key="2">
    <source>
        <dbReference type="EMBL" id="TNC73497.1"/>
    </source>
</evidence>
<keyword evidence="3" id="KW-1185">Reference proteome</keyword>
<accession>A0A5C4NLD9</accession>
<proteinExistence type="predicted"/>
<dbReference type="EMBL" id="VDFV01000004">
    <property type="protein sequence ID" value="TNC73497.1"/>
    <property type="molecule type" value="Genomic_DNA"/>
</dbReference>
<evidence type="ECO:0000256" key="1">
    <source>
        <dbReference type="SAM" id="Phobius"/>
    </source>
</evidence>
<sequence>MPPDHPQRVALANELHARPRPALAGPGDAVYLALMPEEGAARDRESERAHLVDLLDRHGAPHPPPGATHWTGQIGRCTLKWESHTEFVTYMCWQEGTLGPAFHPDLLRLFPSDWLAAAPGARIASALIRVEPAPSDEAIARQADNWFVPESLALSRVLDDQAIVAGDFRIDPAGHMRFAVWVREDTGAQRVGRIVQNLCEIETYRATAMLGFAVARELARPMAELDARLSRLVEAMAIEGAPPAETLHGLLDISAELEHLVSRSAFRMSATVAYETIVLQRIEALRETRFGGRQTLAEFMRRRFDPAMRTVGSTERRLGAMSSRALRAGDLLRTRVDVERSGQNQRLLESMDRRADLALRLQHTVEGLSVVAVSYYAVGLAMYLLGPVEKALSVEKPLLAALVAPVVIVATWFGLRRIRRSLH</sequence>
<name>A0A5C4NLD9_9RHOB</name>
<evidence type="ECO:0000313" key="3">
    <source>
        <dbReference type="Proteomes" id="UP000305709"/>
    </source>
</evidence>
<feature type="transmembrane region" description="Helical" evidence="1">
    <location>
        <begin position="398"/>
        <end position="415"/>
    </location>
</feature>
<reference evidence="2 3" key="1">
    <citation type="submission" date="2019-06" db="EMBL/GenBank/DDBJ databases">
        <authorList>
            <person name="Jiang L."/>
        </authorList>
    </citation>
    <scope>NUCLEOTIDE SEQUENCE [LARGE SCALE GENOMIC DNA]</scope>
    <source>
        <strain evidence="2 3">YIM 48858</strain>
    </source>
</reference>
<protein>
    <submittedName>
        <fullName evidence="2">DUF3422 domain-containing protein</fullName>
    </submittedName>
</protein>
<dbReference type="Proteomes" id="UP000305709">
    <property type="component" value="Unassembled WGS sequence"/>
</dbReference>
<keyword evidence="1" id="KW-0472">Membrane</keyword>
<keyword evidence="1" id="KW-1133">Transmembrane helix</keyword>
<comment type="caution">
    <text evidence="2">The sequence shown here is derived from an EMBL/GenBank/DDBJ whole genome shotgun (WGS) entry which is preliminary data.</text>
</comment>
<dbReference type="Pfam" id="PF11902">
    <property type="entry name" value="DUF3422"/>
    <property type="match status" value="1"/>
</dbReference>
<organism evidence="2 3">
    <name type="scientific">Rubellimicrobium roseum</name>
    <dbReference type="NCBI Taxonomy" id="687525"/>
    <lineage>
        <taxon>Bacteria</taxon>
        <taxon>Pseudomonadati</taxon>
        <taxon>Pseudomonadota</taxon>
        <taxon>Alphaproteobacteria</taxon>
        <taxon>Rhodobacterales</taxon>
        <taxon>Roseobacteraceae</taxon>
        <taxon>Rubellimicrobium</taxon>
    </lineage>
</organism>
<dbReference type="OrthoDB" id="9767470at2"/>
<keyword evidence="1" id="KW-0812">Transmembrane</keyword>
<gene>
    <name evidence="2" type="ORF">FHG71_06455</name>
</gene>
<dbReference type="AlphaFoldDB" id="A0A5C4NLD9"/>
<dbReference type="InterPro" id="IPR021830">
    <property type="entry name" value="DUF3422"/>
</dbReference>